<evidence type="ECO:0000313" key="1">
    <source>
        <dbReference type="EMBL" id="NKQ54802.1"/>
    </source>
</evidence>
<proteinExistence type="predicted"/>
<protein>
    <submittedName>
        <fullName evidence="1">DUF2332 domain-containing protein</fullName>
    </submittedName>
</protein>
<dbReference type="InterPro" id="IPR011200">
    <property type="entry name" value="UCP012608"/>
</dbReference>
<sequence length="311" mass="34363">MKYVWRIPDLYRGFAEREARHRSPVYAEISARIAEDEGMLAFLGELPKTKWQPNLFLGAVQYLCGPARDWPWFRARFAERSDDIRAVMLARSTQTNEPARCATLLPALAALPQPLALLEVGASAGLCLLPDRYGYDYGRVRIPGPLVLPCRANAATPLPSRVPDVVWRAGLDLNPLDAASADDRAWLEALIWPGEEERLPRLRAALEIARQERPGIHRGDLRVDLPALAAQAPAGATLVVFHTAVLAYVRDKAERQAFGESVREMGAVWLANENPAAIPGVTLRGEGDFVLARDGGPLAWTDPHGTWVNWL</sequence>
<dbReference type="RefSeq" id="WP_168517099.1">
    <property type="nucleotide sequence ID" value="NZ_JAAXLS010000011.1"/>
</dbReference>
<keyword evidence="2" id="KW-1185">Reference proteome</keyword>
<dbReference type="Pfam" id="PF10094">
    <property type="entry name" value="DUF2332"/>
    <property type="match status" value="1"/>
</dbReference>
<organism evidence="1 2">
    <name type="scientific">Amycolatopsis acididurans</name>
    <dbReference type="NCBI Taxonomy" id="2724524"/>
    <lineage>
        <taxon>Bacteria</taxon>
        <taxon>Bacillati</taxon>
        <taxon>Actinomycetota</taxon>
        <taxon>Actinomycetes</taxon>
        <taxon>Pseudonocardiales</taxon>
        <taxon>Pseudonocardiaceae</taxon>
        <taxon>Amycolatopsis</taxon>
    </lineage>
</organism>
<dbReference type="EMBL" id="JAAXLS010000011">
    <property type="protein sequence ID" value="NKQ54802.1"/>
    <property type="molecule type" value="Genomic_DNA"/>
</dbReference>
<name>A0ABX1J920_9PSEU</name>
<accession>A0ABX1J920</accession>
<reference evidence="1 2" key="1">
    <citation type="submission" date="2020-04" db="EMBL/GenBank/DDBJ databases">
        <title>Novel species.</title>
        <authorList>
            <person name="Teo W.F.A."/>
            <person name="Lipun K."/>
            <person name="Srisuk N."/>
            <person name="Duangmal K."/>
        </authorList>
    </citation>
    <scope>NUCLEOTIDE SEQUENCE [LARGE SCALE GENOMIC DNA]</scope>
    <source>
        <strain evidence="1 2">K13G38</strain>
    </source>
</reference>
<evidence type="ECO:0000313" key="2">
    <source>
        <dbReference type="Proteomes" id="UP000715441"/>
    </source>
</evidence>
<gene>
    <name evidence="1" type="ORF">HFP15_18110</name>
</gene>
<dbReference type="Proteomes" id="UP000715441">
    <property type="component" value="Unassembled WGS sequence"/>
</dbReference>
<comment type="caution">
    <text evidence="1">The sequence shown here is derived from an EMBL/GenBank/DDBJ whole genome shotgun (WGS) entry which is preliminary data.</text>
</comment>